<organism evidence="4 5">
    <name type="scientific">Colletotrichum kahawae</name>
    <name type="common">Coffee berry disease fungus</name>
    <dbReference type="NCBI Taxonomy" id="34407"/>
    <lineage>
        <taxon>Eukaryota</taxon>
        <taxon>Fungi</taxon>
        <taxon>Dikarya</taxon>
        <taxon>Ascomycota</taxon>
        <taxon>Pezizomycotina</taxon>
        <taxon>Sordariomycetes</taxon>
        <taxon>Hypocreomycetidae</taxon>
        <taxon>Glomerellales</taxon>
        <taxon>Glomerellaceae</taxon>
        <taxon>Colletotrichum</taxon>
        <taxon>Colletotrichum gloeosporioides species complex</taxon>
    </lineage>
</organism>
<evidence type="ECO:0000256" key="2">
    <source>
        <dbReference type="ARBA" id="ARBA00022801"/>
    </source>
</evidence>
<protein>
    <submittedName>
        <fullName evidence="4">Beta-lactamase family protein</fullName>
    </submittedName>
</protein>
<gene>
    <name evidence="4" type="ORF">CKAH01_01711</name>
</gene>
<dbReference type="InterPro" id="IPR012338">
    <property type="entry name" value="Beta-lactam/transpept-like"/>
</dbReference>
<keyword evidence="2" id="KW-0378">Hydrolase</keyword>
<dbReference type="EMBL" id="VYYT01000444">
    <property type="protein sequence ID" value="KAK2735330.1"/>
    <property type="molecule type" value="Genomic_DNA"/>
</dbReference>
<evidence type="ECO:0000313" key="4">
    <source>
        <dbReference type="EMBL" id="KAK2735330.1"/>
    </source>
</evidence>
<proteinExistence type="inferred from homology"/>
<dbReference type="SUPFAM" id="SSF56601">
    <property type="entry name" value="beta-lactamase/transpeptidase-like"/>
    <property type="match status" value="1"/>
</dbReference>
<dbReference type="Proteomes" id="UP001281614">
    <property type="component" value="Unassembled WGS sequence"/>
</dbReference>
<dbReference type="PANTHER" id="PTHR43283:SF17">
    <property type="entry name" value="(LOVD), PUTATIVE (AFU_ORTHOLOGUE AFUA_5G00920)-RELATED"/>
    <property type="match status" value="1"/>
</dbReference>
<dbReference type="PANTHER" id="PTHR43283">
    <property type="entry name" value="BETA-LACTAMASE-RELATED"/>
    <property type="match status" value="1"/>
</dbReference>
<dbReference type="InterPro" id="IPR001466">
    <property type="entry name" value="Beta-lactam-related"/>
</dbReference>
<evidence type="ECO:0000259" key="3">
    <source>
        <dbReference type="Pfam" id="PF00144"/>
    </source>
</evidence>
<dbReference type="AlphaFoldDB" id="A0AAE0D0A0"/>
<comment type="similarity">
    <text evidence="1">Belongs to the class-A beta-lactamase family.</text>
</comment>
<name>A0AAE0D0A0_COLKA</name>
<accession>A0AAE0D0A0</accession>
<evidence type="ECO:0000256" key="1">
    <source>
        <dbReference type="ARBA" id="ARBA00009009"/>
    </source>
</evidence>
<dbReference type="InterPro" id="IPR050789">
    <property type="entry name" value="Diverse_Enzym_Activities"/>
</dbReference>
<sequence>MSTFEEKITAAVKDGILPGVVIYAKDKSGRLNYSQVINSQNAPHVPRISPSSTLWLASATKIITTIAALQLVERKIVALEDDISHHLPALASQPVLTGFNSSNEPVLSPRKNSITLRQLLSHSAGTGYDFLSPELQRWQTLNGKKPVSGSNVEERFSYPFLYEPGTYWAYSNAIDWTGRLVEVLTGQDLETYMRQNIFEPLNLKSFTFNAATAEKTLWPLSTRNPETGKVIPYTGRHLNNGVESPLGGQGLHGSMDEYIEILYSLLIDDGKLLRPETTAEMFKPQLSPQSKMALLRNMDTPQGFVGDFPDTKEYDWGLGGILIGGGSHPYRKKGTLIWSGAANIFWWIDRETGICGLFGTQIMPAAELVTKGYIKAFEEEIYARARTL</sequence>
<dbReference type="Pfam" id="PF00144">
    <property type="entry name" value="Beta-lactamase"/>
    <property type="match status" value="1"/>
</dbReference>
<dbReference type="GO" id="GO:0016787">
    <property type="term" value="F:hydrolase activity"/>
    <property type="evidence" value="ECO:0007669"/>
    <property type="project" value="UniProtKB-KW"/>
</dbReference>
<reference evidence="4" key="1">
    <citation type="submission" date="2023-02" db="EMBL/GenBank/DDBJ databases">
        <title>Colletotrichum kahawae CIFC_Que2 genome sequencing and assembly.</title>
        <authorList>
            <person name="Baroncelli R."/>
        </authorList>
    </citation>
    <scope>NUCLEOTIDE SEQUENCE</scope>
    <source>
        <strain evidence="4">CIFC_Que2</strain>
    </source>
</reference>
<dbReference type="Gene3D" id="3.40.710.10">
    <property type="entry name" value="DD-peptidase/beta-lactamase superfamily"/>
    <property type="match status" value="1"/>
</dbReference>
<comment type="caution">
    <text evidence="4">The sequence shown here is derived from an EMBL/GenBank/DDBJ whole genome shotgun (WGS) entry which is preliminary data.</text>
</comment>
<feature type="domain" description="Beta-lactamase-related" evidence="3">
    <location>
        <begin position="7"/>
        <end position="364"/>
    </location>
</feature>
<keyword evidence="5" id="KW-1185">Reference proteome</keyword>
<evidence type="ECO:0000313" key="5">
    <source>
        <dbReference type="Proteomes" id="UP001281614"/>
    </source>
</evidence>